<feature type="domain" description="F-box" evidence="1">
    <location>
        <begin position="2"/>
        <end position="48"/>
    </location>
</feature>
<reference evidence="3" key="5">
    <citation type="journal article" date="2018" name="Nat. Plants">
        <title>Whole-genome landscape of Medicago truncatula symbiotic genes.</title>
        <authorList>
            <person name="Pecrix Y."/>
            <person name="Gamas P."/>
            <person name="Carrere S."/>
        </authorList>
    </citation>
    <scope>NUCLEOTIDE SEQUENCE</scope>
    <source>
        <tissue evidence="3">Leaves</tissue>
    </source>
</reference>
<dbReference type="Proteomes" id="UP000002051">
    <property type="component" value="Chromosome 4"/>
</dbReference>
<evidence type="ECO:0000313" key="4">
    <source>
        <dbReference type="EnsemblPlants" id="KEH31985"/>
    </source>
</evidence>
<keyword evidence="5" id="KW-1185">Reference proteome</keyword>
<dbReference type="InterPro" id="IPR011043">
    <property type="entry name" value="Gal_Oxase/kelch_b-propeller"/>
</dbReference>
<evidence type="ECO:0000313" key="3">
    <source>
        <dbReference type="EMBL" id="RHN63707.1"/>
    </source>
</evidence>
<dbReference type="InterPro" id="IPR001810">
    <property type="entry name" value="F-box_dom"/>
</dbReference>
<dbReference type="PANTHER" id="PTHR31672">
    <property type="entry name" value="BNACNNG10540D PROTEIN"/>
    <property type="match status" value="1"/>
</dbReference>
<dbReference type="InterPro" id="IPR036047">
    <property type="entry name" value="F-box-like_dom_sf"/>
</dbReference>
<evidence type="ECO:0000313" key="5">
    <source>
        <dbReference type="Proteomes" id="UP000002051"/>
    </source>
</evidence>
<evidence type="ECO:0000313" key="2">
    <source>
        <dbReference type="EMBL" id="KEH31985.1"/>
    </source>
</evidence>
<accession>A0A072V1J3</accession>
<dbReference type="SUPFAM" id="SSF50965">
    <property type="entry name" value="Galactose oxidase, central domain"/>
    <property type="match status" value="1"/>
</dbReference>
<dbReference type="CDD" id="cd22157">
    <property type="entry name" value="F-box_AtFBW1-like"/>
    <property type="match status" value="1"/>
</dbReference>
<dbReference type="Gramene" id="rna26443">
    <property type="protein sequence ID" value="RHN63707.1"/>
    <property type="gene ID" value="gene26443"/>
</dbReference>
<dbReference type="PANTHER" id="PTHR31672:SF13">
    <property type="entry name" value="F-BOX PROTEIN CPR30-LIKE"/>
    <property type="match status" value="1"/>
</dbReference>
<dbReference type="InterPro" id="IPR017451">
    <property type="entry name" value="F-box-assoc_interact_dom"/>
</dbReference>
<dbReference type="InterPro" id="IPR013187">
    <property type="entry name" value="F-box-assoc_dom_typ3"/>
</dbReference>
<dbReference type="SMART" id="SM00256">
    <property type="entry name" value="FBOX"/>
    <property type="match status" value="1"/>
</dbReference>
<dbReference type="EMBL" id="PSQE01000004">
    <property type="protein sequence ID" value="RHN63707.1"/>
    <property type="molecule type" value="Genomic_DNA"/>
</dbReference>
<dbReference type="STRING" id="3880.A0A072V1J3"/>
<dbReference type="Pfam" id="PF12937">
    <property type="entry name" value="F-box-like"/>
    <property type="match status" value="1"/>
</dbReference>
<reference evidence="6" key="4">
    <citation type="journal article" date="2018" name="Nat. Plants">
        <title>Whole-genome landscape of Medicago truncatula symbiotic genes.</title>
        <authorList>
            <person name="Pecrix Y."/>
            <person name="Staton S.E."/>
            <person name="Sallet E."/>
            <person name="Lelandais-Briere C."/>
            <person name="Moreau S."/>
            <person name="Carrere S."/>
            <person name="Blein T."/>
            <person name="Jardinaud M.F."/>
            <person name="Latrasse D."/>
            <person name="Zouine M."/>
            <person name="Zahm M."/>
            <person name="Kreplak J."/>
            <person name="Mayjonade B."/>
            <person name="Satge C."/>
            <person name="Perez M."/>
            <person name="Cauet S."/>
            <person name="Marande W."/>
            <person name="Chantry-Darmon C."/>
            <person name="Lopez-Roques C."/>
            <person name="Bouchez O."/>
            <person name="Berard A."/>
            <person name="Debelle F."/>
            <person name="Munos S."/>
            <person name="Bendahmane A."/>
            <person name="Berges H."/>
            <person name="Niebel A."/>
            <person name="Buitink J."/>
            <person name="Frugier F."/>
            <person name="Benhamed M."/>
            <person name="Crespi M."/>
            <person name="Gouzy J."/>
            <person name="Gamas P."/>
        </authorList>
    </citation>
    <scope>NUCLEOTIDE SEQUENCE [LARGE SCALE GENOMIC DNA]</scope>
    <source>
        <strain evidence="6">cv. Jemalong A17</strain>
    </source>
</reference>
<dbReference type="OrthoDB" id="591557at2759"/>
<dbReference type="EnsemblPlants" id="KEH31985">
    <property type="protein sequence ID" value="KEH31985"/>
    <property type="gene ID" value="MTR_4g109270"/>
</dbReference>
<reference evidence="2 5" key="1">
    <citation type="journal article" date="2011" name="Nature">
        <title>The Medicago genome provides insight into the evolution of rhizobial symbioses.</title>
        <authorList>
            <person name="Young N.D."/>
            <person name="Debelle F."/>
            <person name="Oldroyd G.E."/>
            <person name="Geurts R."/>
            <person name="Cannon S.B."/>
            <person name="Udvardi M.K."/>
            <person name="Benedito V.A."/>
            <person name="Mayer K.F."/>
            <person name="Gouzy J."/>
            <person name="Schoof H."/>
            <person name="Van de Peer Y."/>
            <person name="Proost S."/>
            <person name="Cook D.R."/>
            <person name="Meyers B.C."/>
            <person name="Spannagl M."/>
            <person name="Cheung F."/>
            <person name="De Mita S."/>
            <person name="Krishnakumar V."/>
            <person name="Gundlach H."/>
            <person name="Zhou S."/>
            <person name="Mudge J."/>
            <person name="Bharti A.K."/>
            <person name="Murray J.D."/>
            <person name="Naoumkina M.A."/>
            <person name="Rosen B."/>
            <person name="Silverstein K.A."/>
            <person name="Tang H."/>
            <person name="Rombauts S."/>
            <person name="Zhao P.X."/>
            <person name="Zhou P."/>
            <person name="Barbe V."/>
            <person name="Bardou P."/>
            <person name="Bechner M."/>
            <person name="Bellec A."/>
            <person name="Berger A."/>
            <person name="Berges H."/>
            <person name="Bidwell S."/>
            <person name="Bisseling T."/>
            <person name="Choisne N."/>
            <person name="Couloux A."/>
            <person name="Denny R."/>
            <person name="Deshpande S."/>
            <person name="Dai X."/>
            <person name="Doyle J.J."/>
            <person name="Dudez A.M."/>
            <person name="Farmer A.D."/>
            <person name="Fouteau S."/>
            <person name="Franken C."/>
            <person name="Gibelin C."/>
            <person name="Gish J."/>
            <person name="Goldstein S."/>
            <person name="Gonzalez A.J."/>
            <person name="Green P.J."/>
            <person name="Hallab A."/>
            <person name="Hartog M."/>
            <person name="Hua A."/>
            <person name="Humphray S.J."/>
            <person name="Jeong D.H."/>
            <person name="Jing Y."/>
            <person name="Jocker A."/>
            <person name="Kenton S.M."/>
            <person name="Kim D.J."/>
            <person name="Klee K."/>
            <person name="Lai H."/>
            <person name="Lang C."/>
            <person name="Lin S."/>
            <person name="Macmil S.L."/>
            <person name="Magdelenat G."/>
            <person name="Matthews L."/>
            <person name="McCorrison J."/>
            <person name="Monaghan E.L."/>
            <person name="Mun J.H."/>
            <person name="Najar F.Z."/>
            <person name="Nicholson C."/>
            <person name="Noirot C."/>
            <person name="O'Bleness M."/>
            <person name="Paule C.R."/>
            <person name="Poulain J."/>
            <person name="Prion F."/>
            <person name="Qin B."/>
            <person name="Qu C."/>
            <person name="Retzel E.F."/>
            <person name="Riddle C."/>
            <person name="Sallet E."/>
            <person name="Samain S."/>
            <person name="Samson N."/>
            <person name="Sanders I."/>
            <person name="Saurat O."/>
            <person name="Scarpelli C."/>
            <person name="Schiex T."/>
            <person name="Segurens B."/>
            <person name="Severin A.J."/>
            <person name="Sherrier D.J."/>
            <person name="Shi R."/>
            <person name="Sims S."/>
            <person name="Singer S.R."/>
            <person name="Sinharoy S."/>
            <person name="Sterck L."/>
            <person name="Viollet A."/>
            <person name="Wang B.B."/>
            <person name="Wang K."/>
            <person name="Wang M."/>
            <person name="Wang X."/>
            <person name="Warfsmann J."/>
            <person name="Weissenbach J."/>
            <person name="White D.D."/>
            <person name="White J.D."/>
            <person name="Wiley G.B."/>
            <person name="Wincker P."/>
            <person name="Xing Y."/>
            <person name="Yang L."/>
            <person name="Yao Z."/>
            <person name="Ying F."/>
            <person name="Zhai J."/>
            <person name="Zhou L."/>
            <person name="Zuber A."/>
            <person name="Denarie J."/>
            <person name="Dixon R.A."/>
            <person name="May G.D."/>
            <person name="Schwartz D.C."/>
            <person name="Rogers J."/>
            <person name="Quetier F."/>
            <person name="Town C.D."/>
            <person name="Roe B.A."/>
        </authorList>
    </citation>
    <scope>NUCLEOTIDE SEQUENCE [LARGE SCALE GENOMIC DNA]</scope>
    <source>
        <strain evidence="2">A17</strain>
        <strain evidence="4 5">cv. Jemalong A17</strain>
    </source>
</reference>
<dbReference type="Pfam" id="PF08268">
    <property type="entry name" value="FBA_3"/>
    <property type="match status" value="1"/>
</dbReference>
<evidence type="ECO:0000259" key="1">
    <source>
        <dbReference type="PROSITE" id="PS50181"/>
    </source>
</evidence>
<dbReference type="PROSITE" id="PS50181">
    <property type="entry name" value="FBOX"/>
    <property type="match status" value="1"/>
</dbReference>
<proteinExistence type="predicted"/>
<dbReference type="SUPFAM" id="SSF81383">
    <property type="entry name" value="F-box domain"/>
    <property type="match status" value="1"/>
</dbReference>
<organism evidence="2 5">
    <name type="scientific">Medicago truncatula</name>
    <name type="common">Barrel medic</name>
    <name type="synonym">Medicago tribuloides</name>
    <dbReference type="NCBI Taxonomy" id="3880"/>
    <lineage>
        <taxon>Eukaryota</taxon>
        <taxon>Viridiplantae</taxon>
        <taxon>Streptophyta</taxon>
        <taxon>Embryophyta</taxon>
        <taxon>Tracheophyta</taxon>
        <taxon>Spermatophyta</taxon>
        <taxon>Magnoliopsida</taxon>
        <taxon>eudicotyledons</taxon>
        <taxon>Gunneridae</taxon>
        <taxon>Pentapetalae</taxon>
        <taxon>rosids</taxon>
        <taxon>fabids</taxon>
        <taxon>Fabales</taxon>
        <taxon>Fabaceae</taxon>
        <taxon>Papilionoideae</taxon>
        <taxon>50 kb inversion clade</taxon>
        <taxon>NPAAA clade</taxon>
        <taxon>Hologalegina</taxon>
        <taxon>IRL clade</taxon>
        <taxon>Trifolieae</taxon>
        <taxon>Medicago</taxon>
    </lineage>
</organism>
<dbReference type="HOGENOM" id="CLU_027176_3_0_1"/>
<dbReference type="Gene3D" id="1.20.1280.50">
    <property type="match status" value="1"/>
</dbReference>
<dbReference type="Proteomes" id="UP000265566">
    <property type="component" value="Chromosome 4"/>
</dbReference>
<protein>
    <submittedName>
        <fullName evidence="2">F-box protein interaction domain protein</fullName>
    </submittedName>
    <submittedName>
        <fullName evidence="3">Putative F-box domain, galactose oxidase/kelch, beta-propeller, F-box associated interaction</fullName>
    </submittedName>
</protein>
<sequence>METKNVDLPHELMIQILLRLPVKSLIRFKCVCKYWFSLISRDSHFANSHFQLSAAKHTRRVLFISTSARLTRSIDVDASVDHDSASLNLHFLLPESYSDLQIKGSCRGFILLHCSLTLSLYLWNPSTGFHKKIPLPPFASHLDDGIDYFYGFWYDPLTDDYLVVSMSVDPSHLEIFSLRANTWKEEIHFTQFSCVGVSEFEPKPGLFFNGAIHWFAFHLGLRLDVIISFDLIERKLFYIHFPDEFNREPHDCGLWVFGEFFSFWAMDYDNDTVEIWVMKEYKVRSSWTKTHVLPIDGIPTQYFSPLCSTKSGDIIGTDDLNRLVKYNDEGQLLGHRSYYDNLRQCQVAMYTESLLSLPGDNEQA</sequence>
<dbReference type="AlphaFoldDB" id="A0A072V1J3"/>
<dbReference type="InterPro" id="IPR050796">
    <property type="entry name" value="SCF_F-box_component"/>
</dbReference>
<name>A0A072V1J3_MEDTR</name>
<gene>
    <name evidence="2" type="ordered locus">MTR_4g109270</name>
    <name evidence="3" type="ORF">MtrunA17_Chr4g0061241</name>
</gene>
<dbReference type="EMBL" id="CM001220">
    <property type="protein sequence ID" value="KEH31985.1"/>
    <property type="molecule type" value="Genomic_DNA"/>
</dbReference>
<reference evidence="4" key="3">
    <citation type="submission" date="2015-04" db="UniProtKB">
        <authorList>
            <consortium name="EnsemblPlants"/>
        </authorList>
    </citation>
    <scope>IDENTIFICATION</scope>
    <source>
        <strain evidence="4">cv. Jemalong A17</strain>
    </source>
</reference>
<evidence type="ECO:0000313" key="6">
    <source>
        <dbReference type="Proteomes" id="UP000265566"/>
    </source>
</evidence>
<reference evidence="2 5" key="2">
    <citation type="journal article" date="2014" name="BMC Genomics">
        <title>An improved genome release (version Mt4.0) for the model legume Medicago truncatula.</title>
        <authorList>
            <person name="Tang H."/>
            <person name="Krishnakumar V."/>
            <person name="Bidwell S."/>
            <person name="Rosen B."/>
            <person name="Chan A."/>
            <person name="Zhou S."/>
            <person name="Gentzbittel L."/>
            <person name="Childs K.L."/>
            <person name="Yandell M."/>
            <person name="Gundlach H."/>
            <person name="Mayer K.F."/>
            <person name="Schwartz D.C."/>
            <person name="Town C.D."/>
        </authorList>
    </citation>
    <scope>GENOME REANNOTATION</scope>
    <source>
        <strain evidence="2">A17</strain>
        <strain evidence="4 5">cv. Jemalong A17</strain>
    </source>
</reference>
<dbReference type="NCBIfam" id="TIGR01640">
    <property type="entry name" value="F_box_assoc_1"/>
    <property type="match status" value="1"/>
</dbReference>